<dbReference type="GO" id="GO:0015031">
    <property type="term" value="P:protein transport"/>
    <property type="evidence" value="ECO:0007669"/>
    <property type="project" value="UniProtKB-KW"/>
</dbReference>
<comment type="subcellular location">
    <subcellularLocation>
        <location evidence="1">Nucleus</location>
        <location evidence="1">Nuclear pore complex</location>
    </subcellularLocation>
</comment>
<name>A0A8K0JGW0_9TREE</name>
<dbReference type="GO" id="GO:0044614">
    <property type="term" value="C:nuclear pore cytoplasmic filaments"/>
    <property type="evidence" value="ECO:0007669"/>
    <property type="project" value="TreeGrafter"/>
</dbReference>
<dbReference type="EMBL" id="JABELV010000151">
    <property type="protein sequence ID" value="KAG7529404.1"/>
    <property type="molecule type" value="Genomic_DNA"/>
</dbReference>
<dbReference type="InterPro" id="IPR038506">
    <property type="entry name" value="GLE1-like_sf"/>
</dbReference>
<keyword evidence="3" id="KW-0813">Transport</keyword>
<organism evidence="12 13">
    <name type="scientific">Filobasidium floriforme</name>
    <dbReference type="NCBI Taxonomy" id="5210"/>
    <lineage>
        <taxon>Eukaryota</taxon>
        <taxon>Fungi</taxon>
        <taxon>Dikarya</taxon>
        <taxon>Basidiomycota</taxon>
        <taxon>Agaricomycotina</taxon>
        <taxon>Tremellomycetes</taxon>
        <taxon>Filobasidiales</taxon>
        <taxon>Filobasidiaceae</taxon>
        <taxon>Filobasidium</taxon>
    </lineage>
</organism>
<accession>A0A8K0JGW0</accession>
<evidence type="ECO:0000256" key="7">
    <source>
        <dbReference type="ARBA" id="ARBA00023132"/>
    </source>
</evidence>
<keyword evidence="13" id="KW-1185">Reference proteome</keyword>
<dbReference type="PANTHER" id="PTHR12960">
    <property type="entry name" value="GLE-1-RELATED"/>
    <property type="match status" value="1"/>
</dbReference>
<comment type="caution">
    <text evidence="12">The sequence shown here is derived from an EMBL/GenBank/DDBJ whole genome shotgun (WGS) entry which is preliminary data.</text>
</comment>
<evidence type="ECO:0000256" key="9">
    <source>
        <dbReference type="ARBA" id="ARBA00026227"/>
    </source>
</evidence>
<dbReference type="GO" id="GO:0031369">
    <property type="term" value="F:translation initiation factor binding"/>
    <property type="evidence" value="ECO:0007669"/>
    <property type="project" value="TreeGrafter"/>
</dbReference>
<evidence type="ECO:0000256" key="5">
    <source>
        <dbReference type="ARBA" id="ARBA00022927"/>
    </source>
</evidence>
<feature type="region of interest" description="Disordered" evidence="11">
    <location>
        <begin position="217"/>
        <end position="283"/>
    </location>
</feature>
<dbReference type="GO" id="GO:0016973">
    <property type="term" value="P:poly(A)+ mRNA export from nucleus"/>
    <property type="evidence" value="ECO:0007669"/>
    <property type="project" value="InterPro"/>
</dbReference>
<dbReference type="Pfam" id="PF07817">
    <property type="entry name" value="GLE1"/>
    <property type="match status" value="1"/>
</dbReference>
<evidence type="ECO:0000256" key="6">
    <source>
        <dbReference type="ARBA" id="ARBA00023010"/>
    </source>
</evidence>
<dbReference type="Gene3D" id="1.25.40.510">
    <property type="entry name" value="GLE1-like"/>
    <property type="match status" value="1"/>
</dbReference>
<dbReference type="GO" id="GO:0005737">
    <property type="term" value="C:cytoplasm"/>
    <property type="evidence" value="ECO:0007669"/>
    <property type="project" value="TreeGrafter"/>
</dbReference>
<evidence type="ECO:0000313" key="13">
    <source>
        <dbReference type="Proteomes" id="UP000812966"/>
    </source>
</evidence>
<reference evidence="12" key="1">
    <citation type="submission" date="2020-04" db="EMBL/GenBank/DDBJ databases">
        <title>Analysis of mating type loci in Filobasidium floriforme.</title>
        <authorList>
            <person name="Nowrousian M."/>
        </authorList>
    </citation>
    <scope>NUCLEOTIDE SEQUENCE</scope>
    <source>
        <strain evidence="12">CBS 6242</strain>
    </source>
</reference>
<dbReference type="PANTHER" id="PTHR12960:SF0">
    <property type="entry name" value="MRNA EXPORT FACTOR GLE1"/>
    <property type="match status" value="1"/>
</dbReference>
<dbReference type="GO" id="GO:0005543">
    <property type="term" value="F:phospholipid binding"/>
    <property type="evidence" value="ECO:0007669"/>
    <property type="project" value="TreeGrafter"/>
</dbReference>
<dbReference type="Proteomes" id="UP000812966">
    <property type="component" value="Unassembled WGS sequence"/>
</dbReference>
<evidence type="ECO:0000256" key="11">
    <source>
        <dbReference type="SAM" id="MobiDB-lite"/>
    </source>
</evidence>
<keyword evidence="5" id="KW-0653">Protein transport</keyword>
<feature type="compositionally biased region" description="Basic and acidic residues" evidence="11">
    <location>
        <begin position="217"/>
        <end position="276"/>
    </location>
</feature>
<gene>
    <name evidence="12" type="ORF">FFLO_05676</name>
</gene>
<feature type="region of interest" description="Disordered" evidence="11">
    <location>
        <begin position="1"/>
        <end position="71"/>
    </location>
</feature>
<keyword evidence="7" id="KW-0906">Nuclear pore complex</keyword>
<dbReference type="AlphaFoldDB" id="A0A8K0JGW0"/>
<evidence type="ECO:0000256" key="10">
    <source>
        <dbReference type="ARBA" id="ARBA00029983"/>
    </source>
</evidence>
<keyword evidence="6" id="KW-0811">Translocation</keyword>
<comment type="similarity">
    <text evidence="2">Belongs to the GLE1 family.</text>
</comment>
<evidence type="ECO:0000313" key="12">
    <source>
        <dbReference type="EMBL" id="KAG7529404.1"/>
    </source>
</evidence>
<dbReference type="OrthoDB" id="420884at2759"/>
<keyword evidence="8" id="KW-0539">Nucleus</keyword>
<evidence type="ECO:0000256" key="8">
    <source>
        <dbReference type="ARBA" id="ARBA00023242"/>
    </source>
</evidence>
<dbReference type="GO" id="GO:0000822">
    <property type="term" value="F:inositol hexakisphosphate binding"/>
    <property type="evidence" value="ECO:0007669"/>
    <property type="project" value="TreeGrafter"/>
</dbReference>
<evidence type="ECO:0000256" key="1">
    <source>
        <dbReference type="ARBA" id="ARBA00004567"/>
    </source>
</evidence>
<feature type="compositionally biased region" description="Low complexity" evidence="11">
    <location>
        <begin position="38"/>
        <end position="59"/>
    </location>
</feature>
<evidence type="ECO:0000256" key="4">
    <source>
        <dbReference type="ARBA" id="ARBA00022816"/>
    </source>
</evidence>
<sequence>MRFAIPDSDSEEEFVVHDTPIRTRTYRKTRKSGYGVPSTSGRSDSGSSSGSGPAGFTSTSDEDDNLDDSVSILSSGDEEVDYSFRYPETGIDAAFELEIDSGDPTADSVCATDTIVTDVETQDWAVQAVDFRLKAREDSLAFNRDLASTPEKIKQASHVRESQAMTEIQSLLSSLELERTEADNQAKREFHARNQLLWEGIDRTIAAVQAEKRRIAEEEKRQAEVRRKEEEEVQRKRDEERRREEEKRKAEEARIRADKAERERQEAEKAKRDAELKQTQAEEQQRLFEASRKNAEQNALTSLQKNEQRWEKWVEHQRRTKVEVIERVKADDGLKKNIGPIKRKITRRIGQIVNTRESIVSITQAIHEDLCAVLSHQASAAEPVPFSRDLPIAYMYLLSHISKALLHQAENEVLAKAEAAFPLAKLVVGLMLRGHAALGEVLIARFVKKCPWVLPFYPAKREGQPQAEYEVSLGHKKGDANEDTVQYNNRMSAIVTLYLAICAVDIKTIVPTVFPQPQSQQQLDKLIQANFRTSILWMWTAGICKQPLPALETAPQLMVAAFEMVGQDLVNAYGTRQVGKMVQAILEQGLGPEGAKEGIISQKALASRQQLRLVCEPFMANGQFPDNPAKIWKA</sequence>
<evidence type="ECO:0000256" key="3">
    <source>
        <dbReference type="ARBA" id="ARBA00022448"/>
    </source>
</evidence>
<proteinExistence type="inferred from homology"/>
<evidence type="ECO:0000256" key="2">
    <source>
        <dbReference type="ARBA" id="ARBA00011056"/>
    </source>
</evidence>
<dbReference type="InterPro" id="IPR012476">
    <property type="entry name" value="GLE1"/>
</dbReference>
<keyword evidence="4" id="KW-0509">mRNA transport</keyword>
<protein>
    <recommendedName>
        <fullName evidence="9">mRNA export factor GLE1</fullName>
    </recommendedName>
    <alternativeName>
        <fullName evidence="10">Nucleoporin GLE1</fullName>
    </alternativeName>
</protein>